<evidence type="ECO:0000313" key="1">
    <source>
        <dbReference type="EMBL" id="ACD54813.1"/>
    </source>
</evidence>
<name>B3G4R5_ADIVA</name>
<dbReference type="EMBL" id="EU643495">
    <property type="protein sequence ID" value="ACD54813.1"/>
    <property type="molecule type" value="Genomic_DNA"/>
</dbReference>
<accession>B3G4R5</accession>
<protein>
    <submittedName>
        <fullName evidence="1">Ubiquitin family protein-like protein</fullName>
    </submittedName>
</protein>
<dbReference type="AlphaFoldDB" id="B3G4R5"/>
<proteinExistence type="predicted"/>
<reference evidence="1" key="1">
    <citation type="journal article" date="2008" name="Science">
        <title>Massive horizontal gene transfer in bdelloid rotifers.</title>
        <authorList>
            <person name="Gladyshev E.A."/>
            <person name="Meselson M.S."/>
            <person name="Arkhipova I.R."/>
        </authorList>
    </citation>
    <scope>NUCLEOTIDE SEQUENCE</scope>
</reference>
<sequence length="230" mass="26757">MSLIPIQLQLNDQQPVQLKLSPTCTLTDFTAIIQNVFKEKYWMYSFICHGRMFDLQSEREFHEMKRLITPKTTLFAIARTKGGGGMGADGSEFVNVHNSSFLKRLEWSHQAPVWRIARPGLCLEGYCKNEKCTAYDRLVIINIGLVKFTLNTEKKTLSKCPQCQNYVNPITCAFNRCQWRYKGQYELEENDEPSVVESNWKIADDAYHRFDSDTEKRVNWLQLVLEARAK</sequence>
<organism evidence="1">
    <name type="scientific">Adineta vaga</name>
    <name type="common">Rotifer</name>
    <name type="synonym">Callidina vaga</name>
    <dbReference type="NCBI Taxonomy" id="104782"/>
    <lineage>
        <taxon>Eukaryota</taxon>
        <taxon>Metazoa</taxon>
        <taxon>Spiralia</taxon>
        <taxon>Gnathifera</taxon>
        <taxon>Rotifera</taxon>
        <taxon>Eurotatoria</taxon>
        <taxon>Bdelloidea</taxon>
        <taxon>Adinetida</taxon>
        <taxon>Adinetidae</taxon>
        <taxon>Adineta</taxon>
    </lineage>
</organism>